<keyword evidence="2" id="KW-1185">Reference proteome</keyword>
<proteinExistence type="predicted"/>
<dbReference type="EMBL" id="FOXH01000017">
    <property type="protein sequence ID" value="SFQ40705.1"/>
    <property type="molecule type" value="Genomic_DNA"/>
</dbReference>
<protein>
    <submittedName>
        <fullName evidence="1">Uncharacterized protein</fullName>
    </submittedName>
</protein>
<reference evidence="1 2" key="1">
    <citation type="submission" date="2016-10" db="EMBL/GenBank/DDBJ databases">
        <authorList>
            <person name="de Groot N.N."/>
        </authorList>
    </citation>
    <scope>NUCLEOTIDE SEQUENCE [LARGE SCALE GENOMIC DNA]</scope>
    <source>
        <strain evidence="2">E92,LMG 26720,CCM 7988</strain>
    </source>
</reference>
<dbReference type="OrthoDB" id="5171393at2"/>
<gene>
    <name evidence="1" type="ORF">SAMN04515674_117106</name>
</gene>
<dbReference type="RefSeq" id="WP_092019360.1">
    <property type="nucleotide sequence ID" value="NZ_FOXH01000017.1"/>
</dbReference>
<evidence type="ECO:0000313" key="2">
    <source>
        <dbReference type="Proteomes" id="UP000199306"/>
    </source>
</evidence>
<sequence>MKEGPITDQFFNTFGVAFNVDLKKNTFDLHIFLKEDGQTFQFSTDKISKLNEGIELSVLEDLGLEEKSGKHQYTIQIRESKENFTALLLAIEE</sequence>
<dbReference type="STRING" id="1079859.SAMN04515674_117106"/>
<organism evidence="1 2">
    <name type="scientific">Pseudarcicella hirudinis</name>
    <dbReference type="NCBI Taxonomy" id="1079859"/>
    <lineage>
        <taxon>Bacteria</taxon>
        <taxon>Pseudomonadati</taxon>
        <taxon>Bacteroidota</taxon>
        <taxon>Cytophagia</taxon>
        <taxon>Cytophagales</taxon>
        <taxon>Flectobacillaceae</taxon>
        <taxon>Pseudarcicella</taxon>
    </lineage>
</organism>
<name>A0A1I5Y918_9BACT</name>
<dbReference type="AlphaFoldDB" id="A0A1I5Y918"/>
<dbReference type="Proteomes" id="UP000199306">
    <property type="component" value="Unassembled WGS sequence"/>
</dbReference>
<evidence type="ECO:0000313" key="1">
    <source>
        <dbReference type="EMBL" id="SFQ40705.1"/>
    </source>
</evidence>
<accession>A0A1I5Y918</accession>